<dbReference type="PRINTS" id="PR00081">
    <property type="entry name" value="GDHRDH"/>
</dbReference>
<dbReference type="PROSITE" id="PS00061">
    <property type="entry name" value="ADH_SHORT"/>
    <property type="match status" value="1"/>
</dbReference>
<name>A0A9X8UH75_9FIRM</name>
<dbReference type="RefSeq" id="WP_132085202.1">
    <property type="nucleotide sequence ID" value="NZ_SLUK01000013.1"/>
</dbReference>
<dbReference type="EMBL" id="SLUK01000013">
    <property type="protein sequence ID" value="TCL41616.1"/>
    <property type="molecule type" value="Genomic_DNA"/>
</dbReference>
<dbReference type="AlphaFoldDB" id="A0A9X8UH75"/>
<dbReference type="Gene3D" id="3.40.50.720">
    <property type="entry name" value="NAD(P)-binding Rossmann-like Domain"/>
    <property type="match status" value="1"/>
</dbReference>
<dbReference type="GO" id="GO:0030497">
    <property type="term" value="P:fatty acid elongation"/>
    <property type="evidence" value="ECO:0007669"/>
    <property type="project" value="TreeGrafter"/>
</dbReference>
<comment type="caution">
    <text evidence="3">The sequence shown here is derived from an EMBL/GenBank/DDBJ whole genome shotgun (WGS) entry which is preliminary data.</text>
</comment>
<evidence type="ECO:0000313" key="3">
    <source>
        <dbReference type="EMBL" id="TCL41616.1"/>
    </source>
</evidence>
<proteinExistence type="inferred from homology"/>
<dbReference type="PANTHER" id="PTHR42760:SF40">
    <property type="entry name" value="3-OXOACYL-[ACYL-CARRIER-PROTEIN] REDUCTASE, CHLOROPLASTIC"/>
    <property type="match status" value="1"/>
</dbReference>
<dbReference type="CDD" id="cd05233">
    <property type="entry name" value="SDR_c"/>
    <property type="match status" value="1"/>
</dbReference>
<evidence type="ECO:0000256" key="2">
    <source>
        <dbReference type="ARBA" id="ARBA00023002"/>
    </source>
</evidence>
<protein>
    <submittedName>
        <fullName evidence="3">3-oxoacyl-[acyl-carrier protein] reductase</fullName>
    </submittedName>
</protein>
<evidence type="ECO:0000313" key="4">
    <source>
        <dbReference type="Proteomes" id="UP000294682"/>
    </source>
</evidence>
<dbReference type="Proteomes" id="UP000294682">
    <property type="component" value="Unassembled WGS sequence"/>
</dbReference>
<dbReference type="InterPro" id="IPR036291">
    <property type="entry name" value="NAD(P)-bd_dom_sf"/>
</dbReference>
<dbReference type="GO" id="GO:0008206">
    <property type="term" value="P:bile acid metabolic process"/>
    <property type="evidence" value="ECO:0007669"/>
    <property type="project" value="UniProtKB-ARBA"/>
</dbReference>
<dbReference type="FunFam" id="3.40.50.720:FF:000084">
    <property type="entry name" value="Short-chain dehydrogenase reductase"/>
    <property type="match status" value="1"/>
</dbReference>
<evidence type="ECO:0000256" key="1">
    <source>
        <dbReference type="ARBA" id="ARBA00006484"/>
    </source>
</evidence>
<reference evidence="3 4" key="1">
    <citation type="submission" date="2019-03" db="EMBL/GenBank/DDBJ databases">
        <title>Genomic Encyclopedia of Type Strains, Phase IV (KMG-IV): sequencing the most valuable type-strain genomes for metagenomic binning, comparative biology and taxonomic classification.</title>
        <authorList>
            <person name="Goeker M."/>
        </authorList>
    </citation>
    <scope>NUCLEOTIDE SEQUENCE [LARGE SCALE GENOMIC DNA]</scope>
    <source>
        <strain evidence="3 4">DSM 100433</strain>
    </source>
</reference>
<dbReference type="PANTHER" id="PTHR42760">
    <property type="entry name" value="SHORT-CHAIN DEHYDROGENASES/REDUCTASES FAMILY MEMBER"/>
    <property type="match status" value="1"/>
</dbReference>
<gene>
    <name evidence="3" type="ORF">EDD78_11390</name>
</gene>
<dbReference type="GO" id="GO:0016616">
    <property type="term" value="F:oxidoreductase activity, acting on the CH-OH group of donors, NAD or NADP as acceptor"/>
    <property type="evidence" value="ECO:0007669"/>
    <property type="project" value="TreeGrafter"/>
</dbReference>
<keyword evidence="2" id="KW-0560">Oxidoreductase</keyword>
<dbReference type="PRINTS" id="PR00080">
    <property type="entry name" value="SDRFAMILY"/>
</dbReference>
<accession>A0A9X8UH75</accession>
<dbReference type="SUPFAM" id="SSF51735">
    <property type="entry name" value="NAD(P)-binding Rossmann-fold domains"/>
    <property type="match status" value="1"/>
</dbReference>
<keyword evidence="4" id="KW-1185">Reference proteome</keyword>
<organism evidence="3 4">
    <name type="scientific">Harryflintia acetispora</name>
    <dbReference type="NCBI Taxonomy" id="1849041"/>
    <lineage>
        <taxon>Bacteria</taxon>
        <taxon>Bacillati</taxon>
        <taxon>Bacillota</taxon>
        <taxon>Clostridia</taxon>
        <taxon>Eubacteriales</taxon>
        <taxon>Oscillospiraceae</taxon>
        <taxon>Harryflintia</taxon>
    </lineage>
</organism>
<dbReference type="InterPro" id="IPR002347">
    <property type="entry name" value="SDR_fam"/>
</dbReference>
<sequence length="263" mass="27650">MEYGLGGKVAGVSGAASIKGIGFAIAKALLAEGCKVFISDISAERLEEAKQELARFGEVLAIPCDVSDEASVQGMFKAAEEHFGGVDIFVSNAGIYPQKALCEMSAGEWDTVMNVNLRSVFLCGREAQKYMSKRGGGVLINAASYAAILGSAGSGAYAASKSAVYSLTKTLAAELAPYHIRVCGFIPGVIATGMTQGVIDERGDALQSQIALRRLGEPQDVGNAVAFLCSDAASYLTGMFLEITGGKFCVQNPDYAWKMLNRD</sequence>
<dbReference type="NCBIfam" id="NF005559">
    <property type="entry name" value="PRK07231.1"/>
    <property type="match status" value="1"/>
</dbReference>
<dbReference type="InterPro" id="IPR020904">
    <property type="entry name" value="Sc_DH/Rdtase_CS"/>
</dbReference>
<dbReference type="Pfam" id="PF13561">
    <property type="entry name" value="adh_short_C2"/>
    <property type="match status" value="1"/>
</dbReference>
<comment type="similarity">
    <text evidence="1">Belongs to the short-chain dehydrogenases/reductases (SDR) family.</text>
</comment>